<reference evidence="10 11" key="3">
    <citation type="journal article" date="2011" name="Nat. Chem. Biol.">
        <title>Reveromycin A biosynthesis uses RevG and RevJ for stereospecific spiroacetal formation.</title>
        <authorList>
            <person name="Takahashi S."/>
            <person name="Toyoda A."/>
            <person name="Sekiyama Y."/>
            <person name="Takagi H."/>
            <person name="Nogawa T."/>
            <person name="Uramoto M."/>
            <person name="Suzuki R."/>
            <person name="Koshino H."/>
            <person name="Kumano T."/>
            <person name="Panthee S."/>
            <person name="Dairi T."/>
            <person name="Ishikawa J."/>
            <person name="Ikeda H."/>
            <person name="Sakaki Y."/>
            <person name="Osada H."/>
        </authorList>
    </citation>
    <scope>NUCLEOTIDE SEQUENCE [LARGE SCALE GENOMIC DNA]</scope>
    <source>
        <strain evidence="10 11">SN-593</strain>
    </source>
</reference>
<dbReference type="GO" id="GO:0006355">
    <property type="term" value="P:regulation of DNA-templated transcription"/>
    <property type="evidence" value="ECO:0007669"/>
    <property type="project" value="InterPro"/>
</dbReference>
<feature type="region of interest" description="Disordered" evidence="8">
    <location>
        <begin position="400"/>
        <end position="424"/>
    </location>
</feature>
<evidence type="ECO:0000256" key="8">
    <source>
        <dbReference type="SAM" id="MobiDB-lite"/>
    </source>
</evidence>
<evidence type="ECO:0000313" key="10">
    <source>
        <dbReference type="EMBL" id="BBA98745.1"/>
    </source>
</evidence>
<dbReference type="InterPro" id="IPR036388">
    <property type="entry name" value="WH-like_DNA-bd_sf"/>
</dbReference>
<comment type="similarity">
    <text evidence="1">Belongs to the AfsR/DnrI/RedD regulatory family.</text>
</comment>
<feature type="compositionally biased region" description="Basic and acidic residues" evidence="8">
    <location>
        <begin position="302"/>
        <end position="315"/>
    </location>
</feature>
<dbReference type="SUPFAM" id="SSF46894">
    <property type="entry name" value="C-terminal effector domain of the bipartite response regulators"/>
    <property type="match status" value="1"/>
</dbReference>
<evidence type="ECO:0000256" key="4">
    <source>
        <dbReference type="ARBA" id="ARBA00023125"/>
    </source>
</evidence>
<evidence type="ECO:0000256" key="5">
    <source>
        <dbReference type="ARBA" id="ARBA00023163"/>
    </source>
</evidence>
<dbReference type="SMART" id="SM00862">
    <property type="entry name" value="Trans_reg_C"/>
    <property type="match status" value="1"/>
</dbReference>
<dbReference type="SMART" id="SM00028">
    <property type="entry name" value="TPR"/>
    <property type="match status" value="4"/>
</dbReference>
<dbReference type="PANTHER" id="PTHR47691">
    <property type="entry name" value="REGULATOR-RELATED"/>
    <property type="match status" value="1"/>
</dbReference>
<feature type="compositionally biased region" description="Basic and acidic residues" evidence="8">
    <location>
        <begin position="683"/>
        <end position="698"/>
    </location>
</feature>
<dbReference type="GO" id="GO:0000160">
    <property type="term" value="P:phosphorelay signal transduction system"/>
    <property type="evidence" value="ECO:0007669"/>
    <property type="project" value="UniProtKB-KW"/>
</dbReference>
<dbReference type="InterPro" id="IPR001867">
    <property type="entry name" value="OmpR/PhoB-type_DNA-bd"/>
</dbReference>
<feature type="compositionally biased region" description="Low complexity" evidence="8">
    <location>
        <begin position="400"/>
        <end position="423"/>
    </location>
</feature>
<dbReference type="Pfam" id="PF00486">
    <property type="entry name" value="Trans_reg_C"/>
    <property type="match status" value="1"/>
</dbReference>
<dbReference type="PROSITE" id="PS51755">
    <property type="entry name" value="OMPR_PHOB"/>
    <property type="match status" value="1"/>
</dbReference>
<dbReference type="InterPro" id="IPR011990">
    <property type="entry name" value="TPR-like_helical_dom_sf"/>
</dbReference>
<dbReference type="Pfam" id="PF13191">
    <property type="entry name" value="AAA_16"/>
    <property type="match status" value="1"/>
</dbReference>
<evidence type="ECO:0000256" key="1">
    <source>
        <dbReference type="ARBA" id="ARBA00005820"/>
    </source>
</evidence>
<evidence type="ECO:0000256" key="6">
    <source>
        <dbReference type="PROSITE-ProRule" id="PRU01091"/>
    </source>
</evidence>
<keyword evidence="4 6" id="KW-0238">DNA-binding</keyword>
<feature type="compositionally biased region" description="Low complexity" evidence="8">
    <location>
        <begin position="669"/>
        <end position="682"/>
    </location>
</feature>
<feature type="region of interest" description="Disordered" evidence="8">
    <location>
        <begin position="664"/>
        <end position="698"/>
    </location>
</feature>
<dbReference type="GO" id="GO:0003677">
    <property type="term" value="F:DNA binding"/>
    <property type="evidence" value="ECO:0007669"/>
    <property type="project" value="UniProtKB-UniRule"/>
</dbReference>
<proteinExistence type="inferred from homology"/>
<dbReference type="KEGG" id="arev:RVR_5053"/>
<organism evidence="10 11">
    <name type="scientific">Actinacidiphila reveromycinica</name>
    <dbReference type="NCBI Taxonomy" id="659352"/>
    <lineage>
        <taxon>Bacteria</taxon>
        <taxon>Bacillati</taxon>
        <taxon>Actinomycetota</taxon>
        <taxon>Actinomycetes</taxon>
        <taxon>Kitasatosporales</taxon>
        <taxon>Streptomycetaceae</taxon>
        <taxon>Actinacidiphila</taxon>
    </lineage>
</organism>
<evidence type="ECO:0000256" key="2">
    <source>
        <dbReference type="ARBA" id="ARBA00023012"/>
    </source>
</evidence>
<gene>
    <name evidence="10" type="ORF">RVR_5053</name>
</gene>
<keyword evidence="2" id="KW-0902">Two-component regulatory system</keyword>
<evidence type="ECO:0000256" key="3">
    <source>
        <dbReference type="ARBA" id="ARBA00023015"/>
    </source>
</evidence>
<accession>A0A7U3UQY8</accession>
<keyword evidence="7" id="KW-0175">Coiled coil</keyword>
<keyword evidence="3" id="KW-0805">Transcription regulation</keyword>
<sequence length="1209" mass="126764">MVMFGVLGATRVVGAEGADVALGGPRRRAVLVLLALDAGRVVPAERLIGGLYGADVPAGAANAVQSQISRLRQVLPVAVEGHPSGYRLAAEPDQVDAHRFERLALRGREALAGGRPDAAAELLREALGLWRGPALADVGDAPFAGAQAARWEELRLGAVEDRVEAALALGRHRDVVAELGELVAANPLRERLRGQLMRALYGSGRQAEALAAYDVARRELADSLGTDPGPELAAVHLAVLRADPSLIPDGPRKALPNAGVGTVLGGSTGEAASRPFPASVDVPRETATDASVPRGTSPYPPDGHHDPAGPRGHRELPAPLTSFIGRETDIARIGEQLARGRLVTLIGPGGAGKTRLAVEAARQHPGDVNLVELAGLDDGAALARAVLGGLGLREGGLLPTAGPGAAPTTPGATPGATPTSAPGVAGGVPPDPLARITAALADRPLLLVLDNCEHVVAEAAHLTERLLAGLPLLRILATSREALGINGETLCPVPTLPLPRPGADREQALASPAVRLFVERAAAVRPDFDPTADPATADAVLRLCAALDGLPLAIELAAARLRSLSAVDIADRLGALPAHDDEAPYSIGVRPDALFRLLSRGSRTAQPRQRTLRGVVEWSWELLPADERAVLRRASVFAGGWTLAAAEAVCADHADPERIAADRVGGAGSAAREAAGAPSGAGDRVDPDDRIDPADRIDPDDVLDLVTALVEKSLVVAQPPDPAGRVRYRMLESIRAYGAERLAEAGETSRAQRAHTAHFLRFALDADPHLRRAEQVEWLRRYAEDNDNFRAALHRTLAAGDITTAMRLVAALSSYWLLRGVRYEGVAAARQVLAALGPHPPEGLEEEFALCVMAVLGALSDADAYAEHVAAATVVVDRMKRVSRRFPVLTLLWAPFAGVPDASLDALAVLEEFLSERDDPWYRALGHLGAGFQAWMAHADADRARRECTRALEYFRLQGDRWGMITCLNVLADLADYADRLPEAVALLGRALELAEELDSALDMAELLCNRATYSLRAEEYEAATAYCERAVLLSRRAGSPETLAMAHLGLGEAARLAGDLDTARARCEQALRECPRGWFSSDGVRSSAQLALGWIEMAEGDADAARERLRAAAANGGTGREFPMTGALLAVAAAGLAVLVGDPHRAALLLGAAHTLRGGPPTGPDARATTAAARTALGDGPYERAYASASGLDRAAALARATGYLTGG</sequence>
<dbReference type="Pfam" id="PF03704">
    <property type="entry name" value="BTAD"/>
    <property type="match status" value="1"/>
</dbReference>
<dbReference type="EMBL" id="AP018365">
    <property type="protein sequence ID" value="BBA98745.1"/>
    <property type="molecule type" value="Genomic_DNA"/>
</dbReference>
<reference evidence="10 11" key="2">
    <citation type="journal article" date="2011" name="J. Antibiot.">
        <title>Furaquinocins I and J: novel polyketide isoprenoid hybrid compounds from Streptomyces reveromyceticus SN-593.</title>
        <authorList>
            <person name="Panthee S."/>
            <person name="Takahashi S."/>
            <person name="Takagi H."/>
            <person name="Nogawa T."/>
            <person name="Oowada E."/>
            <person name="Uramoto M."/>
            <person name="Osada H."/>
        </authorList>
    </citation>
    <scope>NUCLEOTIDE SEQUENCE [LARGE SCALE GENOMIC DNA]</scope>
    <source>
        <strain evidence="10 11">SN-593</strain>
    </source>
</reference>
<dbReference type="InterPro" id="IPR019734">
    <property type="entry name" value="TPR_rpt"/>
</dbReference>
<feature type="domain" description="OmpR/PhoB-type" evidence="9">
    <location>
        <begin position="1"/>
        <end position="90"/>
    </location>
</feature>
<dbReference type="Gene3D" id="1.10.10.10">
    <property type="entry name" value="Winged helix-like DNA-binding domain superfamily/Winged helix DNA-binding domain"/>
    <property type="match status" value="1"/>
</dbReference>
<dbReference type="AlphaFoldDB" id="A0A7U3UQY8"/>
<dbReference type="PANTHER" id="PTHR47691:SF3">
    <property type="entry name" value="HTH-TYPE TRANSCRIPTIONAL REGULATOR RV0890C-RELATED"/>
    <property type="match status" value="1"/>
</dbReference>
<name>A0A7U3UQY8_9ACTN</name>
<keyword evidence="11" id="KW-1185">Reference proteome</keyword>
<evidence type="ECO:0000259" key="9">
    <source>
        <dbReference type="PROSITE" id="PS51755"/>
    </source>
</evidence>
<dbReference type="SUPFAM" id="SSF52540">
    <property type="entry name" value="P-loop containing nucleoside triphosphate hydrolases"/>
    <property type="match status" value="1"/>
</dbReference>
<dbReference type="SUPFAM" id="SSF48452">
    <property type="entry name" value="TPR-like"/>
    <property type="match status" value="2"/>
</dbReference>
<feature type="coiled-coil region" evidence="7">
    <location>
        <begin position="1054"/>
        <end position="1116"/>
    </location>
</feature>
<evidence type="ECO:0000313" key="11">
    <source>
        <dbReference type="Proteomes" id="UP000595703"/>
    </source>
</evidence>
<dbReference type="InterPro" id="IPR041664">
    <property type="entry name" value="AAA_16"/>
</dbReference>
<dbReference type="FunFam" id="1.25.40.10:FF:000222">
    <property type="entry name" value="SARP family transcriptional regulator"/>
    <property type="match status" value="1"/>
</dbReference>
<feature type="DNA-binding region" description="OmpR/PhoB-type" evidence="6">
    <location>
        <begin position="1"/>
        <end position="90"/>
    </location>
</feature>
<feature type="region of interest" description="Disordered" evidence="8">
    <location>
        <begin position="266"/>
        <end position="315"/>
    </location>
</feature>
<dbReference type="SMART" id="SM01043">
    <property type="entry name" value="BTAD"/>
    <property type="match status" value="1"/>
</dbReference>
<dbReference type="Proteomes" id="UP000595703">
    <property type="component" value="Chromosome"/>
</dbReference>
<evidence type="ECO:0000256" key="7">
    <source>
        <dbReference type="SAM" id="Coils"/>
    </source>
</evidence>
<dbReference type="Gene3D" id="3.40.50.300">
    <property type="entry name" value="P-loop containing nucleotide triphosphate hydrolases"/>
    <property type="match status" value="1"/>
</dbReference>
<protein>
    <submittedName>
        <fullName evidence="10">Putative transcriptional regulator</fullName>
    </submittedName>
</protein>
<keyword evidence="5" id="KW-0804">Transcription</keyword>
<dbReference type="InterPro" id="IPR005158">
    <property type="entry name" value="BTAD"/>
</dbReference>
<dbReference type="Gene3D" id="1.25.40.10">
    <property type="entry name" value="Tetratricopeptide repeat domain"/>
    <property type="match status" value="3"/>
</dbReference>
<reference evidence="10 11" key="1">
    <citation type="journal article" date="2010" name="J. Bacteriol.">
        <title>Biochemical characterization of a novel indole prenyltransferase from Streptomyces sp. SN-593.</title>
        <authorList>
            <person name="Takahashi S."/>
            <person name="Takagi H."/>
            <person name="Toyoda A."/>
            <person name="Uramoto M."/>
            <person name="Nogawa T."/>
            <person name="Ueki M."/>
            <person name="Sakaki Y."/>
            <person name="Osada H."/>
        </authorList>
    </citation>
    <scope>NUCLEOTIDE SEQUENCE [LARGE SCALE GENOMIC DNA]</scope>
    <source>
        <strain evidence="10 11">SN-593</strain>
    </source>
</reference>
<dbReference type="CDD" id="cd15831">
    <property type="entry name" value="BTAD"/>
    <property type="match status" value="1"/>
</dbReference>
<dbReference type="InterPro" id="IPR016032">
    <property type="entry name" value="Sig_transdc_resp-reg_C-effctor"/>
</dbReference>
<reference evidence="10 11" key="4">
    <citation type="journal article" date="2020" name="Sci. Rep.">
        <title>beta-carboline chemical signals induce reveromycin production through a LuxR family regulator in Streptomyces sp. SN-593.</title>
        <authorList>
            <person name="Panthee S."/>
            <person name="Kito N."/>
            <person name="Hayashi T."/>
            <person name="Shimizu T."/>
            <person name="Ishikawa J."/>
            <person name="Hamamoto H."/>
            <person name="Osada H."/>
            <person name="Takahashi S."/>
        </authorList>
    </citation>
    <scope>NUCLEOTIDE SEQUENCE [LARGE SCALE GENOMIC DNA]</scope>
    <source>
        <strain evidence="10 11">SN-593</strain>
    </source>
</reference>
<dbReference type="InterPro" id="IPR027417">
    <property type="entry name" value="P-loop_NTPase"/>
</dbReference>